<evidence type="ECO:0000313" key="2">
    <source>
        <dbReference type="Proteomes" id="UP000546464"/>
    </source>
</evidence>
<evidence type="ECO:0000313" key="1">
    <source>
        <dbReference type="EMBL" id="MBC2595850.1"/>
    </source>
</evidence>
<name>A0A842HI58_9BACT</name>
<proteinExistence type="predicted"/>
<dbReference type="Proteomes" id="UP000546464">
    <property type="component" value="Unassembled WGS sequence"/>
</dbReference>
<accession>A0A842HI58</accession>
<keyword evidence="2" id="KW-1185">Reference proteome</keyword>
<dbReference type="RefSeq" id="WP_185676785.1">
    <property type="nucleotide sequence ID" value="NZ_JACHVB010000054.1"/>
</dbReference>
<dbReference type="InterPro" id="IPR009061">
    <property type="entry name" value="DNA-bd_dom_put_sf"/>
</dbReference>
<reference evidence="1 2" key="1">
    <citation type="submission" date="2020-07" db="EMBL/GenBank/DDBJ databases">
        <authorList>
            <person name="Feng X."/>
        </authorList>
    </citation>
    <scope>NUCLEOTIDE SEQUENCE [LARGE SCALE GENOMIC DNA]</scope>
    <source>
        <strain evidence="1 2">JCM31066</strain>
    </source>
</reference>
<dbReference type="AlphaFoldDB" id="A0A842HI58"/>
<evidence type="ECO:0008006" key="3">
    <source>
        <dbReference type="Google" id="ProtNLM"/>
    </source>
</evidence>
<protein>
    <recommendedName>
        <fullName evidence="3">DNA-binding protein</fullName>
    </recommendedName>
</protein>
<gene>
    <name evidence="1" type="ORF">H5P28_16420</name>
</gene>
<organism evidence="1 2">
    <name type="scientific">Ruficoccus amylovorans</name>
    <dbReference type="NCBI Taxonomy" id="1804625"/>
    <lineage>
        <taxon>Bacteria</taxon>
        <taxon>Pseudomonadati</taxon>
        <taxon>Verrucomicrobiota</taxon>
        <taxon>Opitutia</taxon>
        <taxon>Puniceicoccales</taxon>
        <taxon>Cerasicoccaceae</taxon>
        <taxon>Ruficoccus</taxon>
    </lineage>
</organism>
<sequence length="68" mass="8017">MSEIKEILNDDSLLTREEAAAFYRCSTRQIPRFVDMGLKKVVFGPRNVRYRLRDLKKFAERHLKASMA</sequence>
<dbReference type="EMBL" id="JACHVB010000054">
    <property type="protein sequence ID" value="MBC2595850.1"/>
    <property type="molecule type" value="Genomic_DNA"/>
</dbReference>
<dbReference type="SUPFAM" id="SSF46955">
    <property type="entry name" value="Putative DNA-binding domain"/>
    <property type="match status" value="1"/>
</dbReference>
<comment type="caution">
    <text evidence="1">The sequence shown here is derived from an EMBL/GenBank/DDBJ whole genome shotgun (WGS) entry which is preliminary data.</text>
</comment>